<protein>
    <submittedName>
        <fullName evidence="1">Uncharacterized protein</fullName>
    </submittedName>
</protein>
<organism evidence="1">
    <name type="scientific">Myoviridae sp. ctPuP5</name>
    <dbReference type="NCBI Taxonomy" id="2823543"/>
    <lineage>
        <taxon>Viruses</taxon>
        <taxon>Duplodnaviria</taxon>
        <taxon>Heunggongvirae</taxon>
        <taxon>Uroviricota</taxon>
        <taxon>Caudoviricetes</taxon>
    </lineage>
</organism>
<accession>A0A8S5L9V9</accession>
<evidence type="ECO:0000313" key="1">
    <source>
        <dbReference type="EMBL" id="DAD66732.1"/>
    </source>
</evidence>
<proteinExistence type="predicted"/>
<reference evidence="1" key="1">
    <citation type="journal article" date="2021" name="Proc. Natl. Acad. Sci. U.S.A.">
        <title>A Catalog of Tens of Thousands of Viruses from Human Metagenomes Reveals Hidden Associations with Chronic Diseases.</title>
        <authorList>
            <person name="Tisza M.J."/>
            <person name="Buck C.B."/>
        </authorList>
    </citation>
    <scope>NUCLEOTIDE SEQUENCE</scope>
    <source>
        <strain evidence="1">CtPuP5</strain>
    </source>
</reference>
<name>A0A8S5L9V9_9CAUD</name>
<dbReference type="EMBL" id="BK014662">
    <property type="protein sequence ID" value="DAD66732.1"/>
    <property type="molecule type" value="Genomic_DNA"/>
</dbReference>
<sequence length="113" mass="12983">MSVDSDEMKQKAKTVGKRYIGFHNHRLNYTNPREQAFSKHWRKSNTNCSWINRGHGILQDLFIGDDGTWHHAMTPNDKLIASTIVQWLGSNCGMAFMEEALKDCGYKIVPIKD</sequence>